<evidence type="ECO:0000313" key="2">
    <source>
        <dbReference type="Proteomes" id="UP000501690"/>
    </source>
</evidence>
<dbReference type="EMBL" id="CP039349">
    <property type="protein sequence ID" value="QCD94766.1"/>
    <property type="molecule type" value="Genomic_DNA"/>
</dbReference>
<keyword evidence="2" id="KW-1185">Reference proteome</keyword>
<organism evidence="1 2">
    <name type="scientific">Vigna unguiculata</name>
    <name type="common">Cowpea</name>
    <dbReference type="NCBI Taxonomy" id="3917"/>
    <lineage>
        <taxon>Eukaryota</taxon>
        <taxon>Viridiplantae</taxon>
        <taxon>Streptophyta</taxon>
        <taxon>Embryophyta</taxon>
        <taxon>Tracheophyta</taxon>
        <taxon>Spermatophyta</taxon>
        <taxon>Magnoliopsida</taxon>
        <taxon>eudicotyledons</taxon>
        <taxon>Gunneridae</taxon>
        <taxon>Pentapetalae</taxon>
        <taxon>rosids</taxon>
        <taxon>fabids</taxon>
        <taxon>Fabales</taxon>
        <taxon>Fabaceae</taxon>
        <taxon>Papilionoideae</taxon>
        <taxon>50 kb inversion clade</taxon>
        <taxon>NPAAA clade</taxon>
        <taxon>indigoferoid/millettioid clade</taxon>
        <taxon>Phaseoleae</taxon>
        <taxon>Vigna</taxon>
    </lineage>
</organism>
<evidence type="ECO:0000313" key="1">
    <source>
        <dbReference type="EMBL" id="QCD94766.1"/>
    </source>
</evidence>
<proteinExistence type="predicted"/>
<dbReference type="AlphaFoldDB" id="A0A4D6M3K6"/>
<gene>
    <name evidence="1" type="ORF">DEO72_LG5g2853</name>
</gene>
<dbReference type="Proteomes" id="UP000501690">
    <property type="component" value="Linkage Group LG5"/>
</dbReference>
<accession>A0A4D6M3K6</accession>
<name>A0A4D6M3K6_VIGUN</name>
<sequence length="63" mass="7155">MERWCLWWTGDRVAMVQEATTLSTSRMAQEIQALLQNGRSNIFEKGGGIEEIGKSHPYNVNNT</sequence>
<protein>
    <submittedName>
        <fullName evidence="1">Uncharacterized protein</fullName>
    </submittedName>
</protein>
<reference evidence="1 2" key="1">
    <citation type="submission" date="2019-04" db="EMBL/GenBank/DDBJ databases">
        <title>An improved genome assembly and genetic linkage map for asparagus bean, Vigna unguiculata ssp. sesquipedialis.</title>
        <authorList>
            <person name="Xia Q."/>
            <person name="Zhang R."/>
            <person name="Dong Y."/>
        </authorList>
    </citation>
    <scope>NUCLEOTIDE SEQUENCE [LARGE SCALE GENOMIC DNA]</scope>
    <source>
        <tissue evidence="1">Leaf</tissue>
    </source>
</reference>